<dbReference type="AlphaFoldDB" id="A0A1W1V3Q6"/>
<evidence type="ECO:0000259" key="3">
    <source>
        <dbReference type="SMART" id="SM01008"/>
    </source>
</evidence>
<keyword evidence="2" id="KW-0560">Oxidoreductase</keyword>
<dbReference type="GO" id="GO:0005506">
    <property type="term" value="F:iron ion binding"/>
    <property type="evidence" value="ECO:0007669"/>
    <property type="project" value="InterPro"/>
</dbReference>
<evidence type="ECO:0000313" key="4">
    <source>
        <dbReference type="EMBL" id="SMB88047.1"/>
    </source>
</evidence>
<dbReference type="InterPro" id="IPR036856">
    <property type="entry name" value="Ald_Oxase/Xan_DH_a/b_sf"/>
</dbReference>
<protein>
    <submittedName>
        <fullName evidence="4">Xanthine dehydrogenase molybdenum-binding subunit</fullName>
    </submittedName>
</protein>
<proteinExistence type="predicted"/>
<dbReference type="STRING" id="573058.SAMN00017477_1319"/>
<organism evidence="4 5">
    <name type="scientific">Peptoniphilus asaccharolyticus DSM 20463</name>
    <dbReference type="NCBI Taxonomy" id="573058"/>
    <lineage>
        <taxon>Bacteria</taxon>
        <taxon>Bacillati</taxon>
        <taxon>Bacillota</taxon>
        <taxon>Tissierellia</taxon>
        <taxon>Tissierellales</taxon>
        <taxon>Peptoniphilaceae</taxon>
        <taxon>Peptoniphilus</taxon>
    </lineage>
</organism>
<dbReference type="GO" id="GO:0016491">
    <property type="term" value="F:oxidoreductase activity"/>
    <property type="evidence" value="ECO:0007669"/>
    <property type="project" value="UniProtKB-KW"/>
</dbReference>
<dbReference type="EMBL" id="FWWR01000009">
    <property type="protein sequence ID" value="SMB88047.1"/>
    <property type="molecule type" value="Genomic_DNA"/>
</dbReference>
<evidence type="ECO:0000256" key="2">
    <source>
        <dbReference type="ARBA" id="ARBA00023002"/>
    </source>
</evidence>
<dbReference type="RefSeq" id="WP_084230872.1">
    <property type="nucleotide sequence ID" value="NZ_FWWR01000009.1"/>
</dbReference>
<reference evidence="5" key="1">
    <citation type="submission" date="2017-04" db="EMBL/GenBank/DDBJ databases">
        <authorList>
            <person name="Varghese N."/>
            <person name="Submissions S."/>
        </authorList>
    </citation>
    <scope>NUCLEOTIDE SEQUENCE [LARGE SCALE GENOMIC DNA]</scope>
    <source>
        <strain evidence="5">DSM 20463</strain>
    </source>
</reference>
<dbReference type="Pfam" id="PF01315">
    <property type="entry name" value="Ald_Xan_dh_C"/>
    <property type="match status" value="1"/>
</dbReference>
<dbReference type="SMART" id="SM01008">
    <property type="entry name" value="Ald_Xan_dh_C"/>
    <property type="match status" value="1"/>
</dbReference>
<gene>
    <name evidence="4" type="ORF">SAMN00017477_1319</name>
</gene>
<dbReference type="InterPro" id="IPR008274">
    <property type="entry name" value="AldOxase/xan_DH_MoCoBD1"/>
</dbReference>
<dbReference type="Gene3D" id="3.30.365.10">
    <property type="entry name" value="Aldehyde oxidase/xanthine dehydrogenase, molybdopterin binding domain"/>
    <property type="match status" value="4"/>
</dbReference>
<dbReference type="Pfam" id="PF20256">
    <property type="entry name" value="MoCoBD_2"/>
    <property type="match status" value="1"/>
</dbReference>
<dbReference type="SUPFAM" id="SSF54665">
    <property type="entry name" value="CO dehydrogenase molybdoprotein N-domain-like"/>
    <property type="match status" value="1"/>
</dbReference>
<dbReference type="InterPro" id="IPR046867">
    <property type="entry name" value="AldOxase/xan_DH_MoCoBD2"/>
</dbReference>
<dbReference type="Proteomes" id="UP000192368">
    <property type="component" value="Unassembled WGS sequence"/>
</dbReference>
<evidence type="ECO:0000256" key="1">
    <source>
        <dbReference type="ARBA" id="ARBA00022505"/>
    </source>
</evidence>
<keyword evidence="1" id="KW-0500">Molybdenum</keyword>
<name>A0A1W1V3Q6_PEPAS</name>
<accession>A0A1W1V3Q6</accession>
<dbReference type="InterPro" id="IPR016208">
    <property type="entry name" value="Ald_Oxase/xanthine_DH-like"/>
</dbReference>
<dbReference type="InterPro" id="IPR037165">
    <property type="entry name" value="AldOxase/xan_DH_Mopterin-bd_sf"/>
</dbReference>
<dbReference type="Pfam" id="PF02738">
    <property type="entry name" value="MoCoBD_1"/>
    <property type="match status" value="1"/>
</dbReference>
<feature type="domain" description="Aldehyde oxidase/xanthine dehydrogenase a/b hammerhead" evidence="3">
    <location>
        <begin position="20"/>
        <end position="131"/>
    </location>
</feature>
<dbReference type="InterPro" id="IPR000674">
    <property type="entry name" value="Ald_Oxase/Xan_DH_a/b"/>
</dbReference>
<dbReference type="SUPFAM" id="SSF56003">
    <property type="entry name" value="Molybdenum cofactor-binding domain"/>
    <property type="match status" value="1"/>
</dbReference>
<keyword evidence="5" id="KW-1185">Reference proteome</keyword>
<sequence length="751" mass="82419">MNYKFIGKNIKKFDTKEAVTGELKYTGDFYNSDMLYGKLLLSEKPHATVEFDFEEALKVEGVFKILTAEDLPDIGYNSMEWFSGINGTKNEHLLNSEPKCVGDRIALVLGENKDCVEEALKRIVVKYNELPTVLGLEQAKLNEISVHGDSNVAYEKEIARGDYNSVVDQAYMIVEDTGTTPRTHHLAIEPHIAEAYMDGNVLTVSSPSQVVYAIQMQLSRVLSLPVSNIRVKKATMGGSFGGKQMPLLELIAGAVAHKFNRHVQIYMDREQAIIGTFTRNATKINVKTAVDKDGKILGRFVDLSVDGGAYDTNNTSITNAFAKKIFRLYDIPNQNFHGTAYYTNSVPGGACRAYGGPQAHAITEINITNTAEKLGMDPCEFRMKNLLAPHSEDGVGGPNIGNAGIKQCIEVGMEKFNWYEKYKNIHSKDTERYAYGVGMACATHGNGYVGAFPDFTNVELVLNFDGSVLAKIAIHEQGCGTITTLTQMLAEALDIEVEKIHMPEADTFFTPYDSAGTQASRVTFVNGGALKKAGEALKLKLMETVSKIENVEMDRIYSDLGKIKVKDSDIEYTYAELAILREKMYADQTSVYVHHAPDKNPAAFAAAFVEVKVDKYTGIVEVEDLLAVHDIGKAVNPELVAGQIHGGCQFILGMALNEEVVIDKNGYVPSKTLSKYHILNSQDMPHVRIELIETNDEFSPYGVKSVGEVSAVAPGPATINAINNALGTNITNYPANPERIIKALELKAKGV</sequence>
<dbReference type="OrthoDB" id="9759099at2"/>
<dbReference type="Gene3D" id="3.90.1170.50">
    <property type="entry name" value="Aldehyde oxidase/xanthine dehydrogenase, a/b hammerhead"/>
    <property type="match status" value="1"/>
</dbReference>
<evidence type="ECO:0000313" key="5">
    <source>
        <dbReference type="Proteomes" id="UP000192368"/>
    </source>
</evidence>
<dbReference type="PANTHER" id="PTHR11908">
    <property type="entry name" value="XANTHINE DEHYDROGENASE"/>
    <property type="match status" value="1"/>
</dbReference>
<dbReference type="PANTHER" id="PTHR11908:SF132">
    <property type="entry name" value="ALDEHYDE OXIDASE 1-RELATED"/>
    <property type="match status" value="1"/>
</dbReference>